<comment type="caution">
    <text evidence="3">The sequence shown here is derived from an EMBL/GenBank/DDBJ whole genome shotgun (WGS) entry which is preliminary data.</text>
</comment>
<proteinExistence type="predicted"/>
<protein>
    <submittedName>
        <fullName evidence="3">DUF262 domain-containing protein</fullName>
    </submittedName>
</protein>
<gene>
    <name evidence="3" type="ORF">KW868_02940</name>
</gene>
<dbReference type="Pfam" id="PF25202">
    <property type="entry name" value="DUF7834"/>
    <property type="match status" value="1"/>
</dbReference>
<dbReference type="AlphaFoldDB" id="A0A8X8KFV6"/>
<dbReference type="PANTHER" id="PTHR35149">
    <property type="entry name" value="SLL5132 PROTEIN"/>
    <property type="match status" value="1"/>
</dbReference>
<reference evidence="3" key="1">
    <citation type="submission" date="2021-07" db="EMBL/GenBank/DDBJ databases">
        <authorList>
            <person name="Fernandez M."/>
            <person name="Pereira P."/>
            <person name="Torres Tejerizo G.A."/>
            <person name="Gonzalez P."/>
            <person name="Agostini E."/>
        </authorList>
    </citation>
    <scope>NUCLEOTIDE SEQUENCE</scope>
    <source>
        <strain evidence="3">SFC 500-1A</strain>
    </source>
</reference>
<accession>A0A8X8KFV6</accession>
<dbReference type="EMBL" id="JAHWXT010000001">
    <property type="protein sequence ID" value="MCF0263427.1"/>
    <property type="molecule type" value="Genomic_DNA"/>
</dbReference>
<organism evidence="3 4">
    <name type="scientific">Acinetobacter guillouiae</name>
    <name type="common">Acinetobacter genomosp. 11</name>
    <dbReference type="NCBI Taxonomy" id="106649"/>
    <lineage>
        <taxon>Bacteria</taxon>
        <taxon>Pseudomonadati</taxon>
        <taxon>Pseudomonadota</taxon>
        <taxon>Gammaproteobacteria</taxon>
        <taxon>Moraxellales</taxon>
        <taxon>Moraxellaceae</taxon>
        <taxon>Acinetobacter</taxon>
    </lineage>
</organism>
<dbReference type="InterPro" id="IPR057156">
    <property type="entry name" value="DUF7834"/>
</dbReference>
<dbReference type="PANTHER" id="PTHR35149:SF2">
    <property type="entry name" value="DUF262 DOMAIN-CONTAINING PROTEIN"/>
    <property type="match status" value="1"/>
</dbReference>
<dbReference type="RefSeq" id="WP_234622668.1">
    <property type="nucleotide sequence ID" value="NZ_JAHWXT010000001.1"/>
</dbReference>
<dbReference type="InterPro" id="IPR004919">
    <property type="entry name" value="GmrSD_N"/>
</dbReference>
<sequence length="476" mass="55396">MLSIPNLIKVGVCTVEQLLSGHSLLTTESHKIEGILGIPEYQRPYVWGQKQIQRLIGDLREHHKNSIVQDSPYYLGSVILHSKDLHSQYIQLNIIDGQQRLTTLALIGYVTGKMCQLTLRYHSGLSIKQIKKNLAYLKKNKEQLKLEELDLSKIQMSFVITDSEDDAYKFFETQNTGGVRLSGVDIIKAHHLRALSKDNSKYQTYYAKKWEALGDLQNVVLSLLKGRYWNHLNLNKKDVPFYKESNKIRNEIVEEFSTRTSANPIDIAYSMTNVCYSAITRTAQQYLQNSYHLRQPLNAGINSISYLEYFQYLYLNYYQDLTVHYLEEYCQFLTWLKELKGCRFLEELYVIGLMLYICQFGEYKLEIFAKKFFRVAYSKRVSNEKAVRANSIPNFVLESKVLDQIATSFTAEQIFNYLDQFELKVDDTGLDKDSIKKEFIIKTIEHFHLQIDLEDPKKCAQEFLIAFNKSIMALGK</sequence>
<evidence type="ECO:0000259" key="1">
    <source>
        <dbReference type="Pfam" id="PF03235"/>
    </source>
</evidence>
<dbReference type="Pfam" id="PF03235">
    <property type="entry name" value="GmrSD_N"/>
    <property type="match status" value="1"/>
</dbReference>
<dbReference type="Proteomes" id="UP000887320">
    <property type="component" value="Unassembled WGS sequence"/>
</dbReference>
<name>A0A8X8KFV6_ACIGI</name>
<evidence type="ECO:0000313" key="4">
    <source>
        <dbReference type="Proteomes" id="UP000887320"/>
    </source>
</evidence>
<feature type="domain" description="DUF7834" evidence="2">
    <location>
        <begin position="203"/>
        <end position="426"/>
    </location>
</feature>
<evidence type="ECO:0000259" key="2">
    <source>
        <dbReference type="Pfam" id="PF25202"/>
    </source>
</evidence>
<evidence type="ECO:0000313" key="3">
    <source>
        <dbReference type="EMBL" id="MCF0263427.1"/>
    </source>
</evidence>
<feature type="domain" description="GmrSD restriction endonucleases N-terminal" evidence="1">
    <location>
        <begin position="34"/>
        <end position="192"/>
    </location>
</feature>